<comment type="caution">
    <text evidence="2">The sequence shown here is derived from an EMBL/GenBank/DDBJ whole genome shotgun (WGS) entry which is preliminary data.</text>
</comment>
<dbReference type="Proteomes" id="UP000054988">
    <property type="component" value="Unassembled WGS sequence"/>
</dbReference>
<dbReference type="AlphaFoldDB" id="A0A0W0G5U5"/>
<feature type="compositionally biased region" description="Polar residues" evidence="1">
    <location>
        <begin position="1"/>
        <end position="28"/>
    </location>
</feature>
<evidence type="ECO:0000313" key="3">
    <source>
        <dbReference type="Proteomes" id="UP000054988"/>
    </source>
</evidence>
<reference evidence="2 3" key="1">
    <citation type="submission" date="2015-12" db="EMBL/GenBank/DDBJ databases">
        <title>Draft genome sequence of Moniliophthora roreri, the causal agent of frosty pod rot of cacao.</title>
        <authorList>
            <person name="Aime M.C."/>
            <person name="Diaz-Valderrama J.R."/>
            <person name="Kijpornyongpan T."/>
            <person name="Phillips-Mora W."/>
        </authorList>
    </citation>
    <scope>NUCLEOTIDE SEQUENCE [LARGE SCALE GENOMIC DNA]</scope>
    <source>
        <strain evidence="2 3">MCA 2952</strain>
    </source>
</reference>
<sequence>MLTMHTNPSLFIAEAQTSRTTSTLTPQADSDLPEYSIPDPTLPLPKPKRPLPEQPAILEYPFPYVHKAPPSLLP</sequence>
<accession>A0A0W0G5U5</accession>
<organism evidence="2 3">
    <name type="scientific">Moniliophthora roreri</name>
    <name type="common">Frosty pod rot fungus</name>
    <name type="synonym">Monilia roreri</name>
    <dbReference type="NCBI Taxonomy" id="221103"/>
    <lineage>
        <taxon>Eukaryota</taxon>
        <taxon>Fungi</taxon>
        <taxon>Dikarya</taxon>
        <taxon>Basidiomycota</taxon>
        <taxon>Agaricomycotina</taxon>
        <taxon>Agaricomycetes</taxon>
        <taxon>Agaricomycetidae</taxon>
        <taxon>Agaricales</taxon>
        <taxon>Marasmiineae</taxon>
        <taxon>Marasmiaceae</taxon>
        <taxon>Moniliophthora</taxon>
    </lineage>
</organism>
<protein>
    <submittedName>
        <fullName evidence="2">Uncharacterized protein</fullName>
    </submittedName>
</protein>
<evidence type="ECO:0000313" key="2">
    <source>
        <dbReference type="EMBL" id="KTB43928.1"/>
    </source>
</evidence>
<name>A0A0W0G5U5_MONRR</name>
<feature type="region of interest" description="Disordered" evidence="1">
    <location>
        <begin position="1"/>
        <end position="53"/>
    </location>
</feature>
<proteinExistence type="predicted"/>
<gene>
    <name evidence="2" type="ORF">WG66_3495</name>
</gene>
<dbReference type="EMBL" id="LATX01001043">
    <property type="protein sequence ID" value="KTB43928.1"/>
    <property type="molecule type" value="Genomic_DNA"/>
</dbReference>
<evidence type="ECO:0000256" key="1">
    <source>
        <dbReference type="SAM" id="MobiDB-lite"/>
    </source>
</evidence>